<evidence type="ECO:0000313" key="4">
    <source>
        <dbReference type="EMBL" id="MFC1407484.1"/>
    </source>
</evidence>
<evidence type="ECO:0000259" key="3">
    <source>
        <dbReference type="Pfam" id="PF25976"/>
    </source>
</evidence>
<feature type="domain" description="GerMN" evidence="2">
    <location>
        <begin position="179"/>
        <end position="286"/>
    </location>
</feature>
<evidence type="ECO:0000313" key="5">
    <source>
        <dbReference type="Proteomes" id="UP001592528"/>
    </source>
</evidence>
<dbReference type="EMBL" id="JBHEZZ010000047">
    <property type="protein sequence ID" value="MFC1407484.1"/>
    <property type="molecule type" value="Genomic_DNA"/>
</dbReference>
<dbReference type="InterPro" id="IPR059026">
    <property type="entry name" value="LpqB_N"/>
</dbReference>
<dbReference type="PROSITE" id="PS51257">
    <property type="entry name" value="PROKAR_LIPOPROTEIN"/>
    <property type="match status" value="1"/>
</dbReference>
<name>A0ABV6V188_9ACTN</name>
<dbReference type="Pfam" id="PF25976">
    <property type="entry name" value="LpqB_N"/>
    <property type="match status" value="1"/>
</dbReference>
<proteinExistence type="predicted"/>
<gene>
    <name evidence="4" type="ORF">ACEZDJ_40020</name>
</gene>
<feature type="chain" id="PRO_5046909427" evidence="1">
    <location>
        <begin position="21"/>
        <end position="626"/>
    </location>
</feature>
<evidence type="ECO:0000259" key="2">
    <source>
        <dbReference type="Pfam" id="PF10646"/>
    </source>
</evidence>
<protein>
    <submittedName>
        <fullName evidence="4">GerMN domain-containing protein</fullName>
    </submittedName>
</protein>
<keyword evidence="5" id="KW-1185">Reference proteome</keyword>
<accession>A0ABV6V188</accession>
<feature type="domain" description="Lipoprotein LpqB N-terminal" evidence="3">
    <location>
        <begin position="50"/>
        <end position="172"/>
    </location>
</feature>
<feature type="signal peptide" evidence="1">
    <location>
        <begin position="1"/>
        <end position="20"/>
    </location>
</feature>
<evidence type="ECO:0000256" key="1">
    <source>
        <dbReference type="SAM" id="SignalP"/>
    </source>
</evidence>
<dbReference type="SUPFAM" id="SSF75011">
    <property type="entry name" value="3-carboxy-cis,cis-mucoante lactonizing enzyme"/>
    <property type="match status" value="1"/>
</dbReference>
<comment type="caution">
    <text evidence="4">The sequence shown here is derived from an EMBL/GenBank/DDBJ whole genome shotgun (WGS) entry which is preliminary data.</text>
</comment>
<dbReference type="RefSeq" id="WP_198037582.1">
    <property type="nucleotide sequence ID" value="NZ_JBHEZZ010000047.1"/>
</dbReference>
<organism evidence="4 5">
    <name type="scientific">Streptacidiphilus cavernicola</name>
    <dbReference type="NCBI Taxonomy" id="3342716"/>
    <lineage>
        <taxon>Bacteria</taxon>
        <taxon>Bacillati</taxon>
        <taxon>Actinomycetota</taxon>
        <taxon>Actinomycetes</taxon>
        <taxon>Kitasatosporales</taxon>
        <taxon>Streptomycetaceae</taxon>
        <taxon>Streptacidiphilus</taxon>
    </lineage>
</organism>
<dbReference type="InterPro" id="IPR019606">
    <property type="entry name" value="GerMN"/>
</dbReference>
<dbReference type="Proteomes" id="UP001592528">
    <property type="component" value="Unassembled WGS sequence"/>
</dbReference>
<dbReference type="Pfam" id="PF10646">
    <property type="entry name" value="Germane"/>
    <property type="match status" value="1"/>
</dbReference>
<keyword evidence="1" id="KW-0732">Signal</keyword>
<reference evidence="4 5" key="1">
    <citation type="submission" date="2024-09" db="EMBL/GenBank/DDBJ databases">
        <authorList>
            <person name="Lee S.D."/>
        </authorList>
    </citation>
    <scope>NUCLEOTIDE SEQUENCE [LARGE SCALE GENOMIC DNA]</scope>
    <source>
        <strain evidence="4 5">N1-5</strain>
    </source>
</reference>
<sequence>MTMRRDVRFLGVLGSALLLAGCAAMPDSGTPPRLSTSQNDAQQVVVVAEPPKAGSQPDQLLSGFFDDLVSDESGYATAKQFLSQSADKTWNPEQSATVLDGLKMTEINDASTSKKVVMRVTGKQVATLDARHAFKPVNNVPFEEDYTFTKGPSGWRIDSLPNGLVLKKEDFQRIYESVNVYFPIAGQSPSGTQTPLAADPVYVRSHVDPLTEAANILLSGPSSWLAPAVQPGFPSGTTLAASAPAVQVSADGTASVRLKKAVAGGLQTCERMAAQLYFTLAQVSTQQAKEAGQQITKVSLYEGDGSTQSCDSLGSSSYSPVQSATGAPTMYFVDAAGHLASLDAASRGSGGGQQVTGLLAPATVKSIGGFAVAPDLSGRTAVLSNDQKSLYLSTLTSTTAPTHAASTDSVGFGSLSWDSLGTLWTVGNDPAGQGIGAVSGQTGKVVPVVVDGLKGRVINAKVAQDGARIALAVDDAGTISVQVGRVQRATTSGSPELTIAGLHPIMPGSDLTSVTSLSWNDGDSIIVLGQQTTTGKAPSVWEIDGSSAVMPGVQAPSSADGMNSISALQQDPSTLGTGVKAPYLRDASGTSAVGERGKVYRWEKGGWEFLTTGSSSALGPMPSYPG</sequence>